<evidence type="ECO:0000313" key="2">
    <source>
        <dbReference type="EMBL" id="MDR7320312.1"/>
    </source>
</evidence>
<proteinExistence type="predicted"/>
<dbReference type="RefSeq" id="WP_310408767.1">
    <property type="nucleotide sequence ID" value="NZ_JAVDYC010000001.1"/>
</dbReference>
<accession>A0AAE3ZJV3</accession>
<feature type="region of interest" description="Disordered" evidence="1">
    <location>
        <begin position="131"/>
        <end position="264"/>
    </location>
</feature>
<feature type="compositionally biased region" description="Basic and acidic residues" evidence="1">
    <location>
        <begin position="172"/>
        <end position="197"/>
    </location>
</feature>
<gene>
    <name evidence="2" type="ORF">J2S44_000562</name>
</gene>
<evidence type="ECO:0000313" key="3">
    <source>
        <dbReference type="Proteomes" id="UP001183629"/>
    </source>
</evidence>
<dbReference type="Proteomes" id="UP001183629">
    <property type="component" value="Unassembled WGS sequence"/>
</dbReference>
<dbReference type="EMBL" id="JAVDYC010000001">
    <property type="protein sequence ID" value="MDR7320312.1"/>
    <property type="molecule type" value="Genomic_DNA"/>
</dbReference>
<comment type="caution">
    <text evidence="2">The sequence shown here is derived from an EMBL/GenBank/DDBJ whole genome shotgun (WGS) entry which is preliminary data.</text>
</comment>
<reference evidence="2 3" key="1">
    <citation type="submission" date="2023-07" db="EMBL/GenBank/DDBJ databases">
        <title>Sequencing the genomes of 1000 actinobacteria strains.</title>
        <authorList>
            <person name="Klenk H.-P."/>
        </authorList>
    </citation>
    <scope>NUCLEOTIDE SEQUENCE [LARGE SCALE GENOMIC DNA]</scope>
    <source>
        <strain evidence="2 3">DSM 44711</strain>
    </source>
</reference>
<feature type="compositionally biased region" description="Low complexity" evidence="1">
    <location>
        <begin position="213"/>
        <end position="224"/>
    </location>
</feature>
<organism evidence="2 3">
    <name type="scientific">Catenuloplanes niger</name>
    <dbReference type="NCBI Taxonomy" id="587534"/>
    <lineage>
        <taxon>Bacteria</taxon>
        <taxon>Bacillati</taxon>
        <taxon>Actinomycetota</taxon>
        <taxon>Actinomycetes</taxon>
        <taxon>Micromonosporales</taxon>
        <taxon>Micromonosporaceae</taxon>
        <taxon>Catenuloplanes</taxon>
    </lineage>
</organism>
<evidence type="ECO:0000256" key="1">
    <source>
        <dbReference type="SAM" id="MobiDB-lite"/>
    </source>
</evidence>
<sequence length="264" mass="27894">MAPRIDVSPPSHAALRAATSALRADLYPLRETNPDHRLSTWDEGLKGMRPSWLARAWRWAAGLFRGGPGGGEGTAGPAEPAGPTPAEIRSAIAYVLRDPRLKGLKEYIGQHPERFGETTLLINENASPVPGLLAAGDDHRPGAVPGAENGRAVRAGSDVEDDRTAGAEPSAEDDRAVRTERGAEDDRAVRAERDRAVRAAPAVRERRRSGTDAATARQRVTAAAGLRSVAGGDGGTRRPEPPPSPSHLSSTAPAIPLHRSRSIP</sequence>
<protein>
    <submittedName>
        <fullName evidence="2">Uncharacterized protein</fullName>
    </submittedName>
</protein>
<dbReference type="AlphaFoldDB" id="A0AAE3ZJV3"/>
<name>A0AAE3ZJV3_9ACTN</name>
<keyword evidence="3" id="KW-1185">Reference proteome</keyword>